<dbReference type="Pfam" id="PF00027">
    <property type="entry name" value="cNMP_binding"/>
    <property type="match status" value="1"/>
</dbReference>
<dbReference type="Gene3D" id="3.40.30.10">
    <property type="entry name" value="Glutaredoxin"/>
    <property type="match status" value="1"/>
</dbReference>
<keyword evidence="1" id="KW-0285">Flavoprotein</keyword>
<dbReference type="HOGENOM" id="CLU_031864_5_8_11"/>
<dbReference type="InterPro" id="IPR036188">
    <property type="entry name" value="FAD/NAD-bd_sf"/>
</dbReference>
<dbReference type="Pfam" id="PF07992">
    <property type="entry name" value="Pyr_redox_2"/>
    <property type="match status" value="1"/>
</dbReference>
<dbReference type="PANTHER" id="PTHR48105">
    <property type="entry name" value="THIOREDOXIN REDUCTASE 1-RELATED-RELATED"/>
    <property type="match status" value="1"/>
</dbReference>
<dbReference type="PROSITE" id="PS50042">
    <property type="entry name" value="CNMP_BINDING_3"/>
    <property type="match status" value="1"/>
</dbReference>
<dbReference type="InterPro" id="IPR050097">
    <property type="entry name" value="Ferredoxin-NADP_redctase_2"/>
</dbReference>
<keyword evidence="2" id="KW-0560">Oxidoreductase</keyword>
<evidence type="ECO:0000256" key="4">
    <source>
        <dbReference type="SAM" id="MobiDB-lite"/>
    </source>
</evidence>
<dbReference type="OrthoDB" id="109585at2"/>
<sequence length="560" mass="60895">MNTDQEQLAETPDIGGAYPRLSDEQIDLLSRRGEQRSVEPGDVLVAEGQRDRDFFVVLSGQVAVIEGYDSPKARPVRVHGPRRFLDELGLLTGQPSFVSMVAQEPGRVLAVPLPGLHELVREQPDLGNLILRSFLARRELLIGSIAGFKIVGSRFSPDTRRLRELAARNRVPHTWIDLEEDPGAEELLRRLAISATETPVVIWRDEVWRNPSSADLARLAGLRRSVPNNAMCDVVVVGAGPAGLAAAVYGASEGLATVVLDAVATGGQAGTSSRIENYLGFPAGISGAELADRAVVQAKKFGADLNVPVKAVRLRWHDSDQIVHLDDGTQLRTRTVVIATGAQYRKLDVPRLAEFEGTSVYYAATFMEAVFCERQPVTIVGGGNSAGQAAVFLARHAAEVRLIIRHDDLNRDMSRYLVDQIERLPNVGVLRHTEITELIGDDGRLRVLGLRDIRTGERQEIPTMLLFVFIGAQPCTDWLASSVDLDERGYVLTGAQVHTDAPQPVTLETSRPGVLAVGDVRSGSIKRVASAVGEGSMAVRLIHDHLARFGPAADRQRSST</sequence>
<comment type="catalytic activity">
    <reaction evidence="3">
        <text>[thioredoxin]-dithiol + NADP(+) = [thioredoxin]-disulfide + NADPH + H(+)</text>
        <dbReference type="Rhea" id="RHEA:20345"/>
        <dbReference type="Rhea" id="RHEA-COMP:10698"/>
        <dbReference type="Rhea" id="RHEA-COMP:10700"/>
        <dbReference type="ChEBI" id="CHEBI:15378"/>
        <dbReference type="ChEBI" id="CHEBI:29950"/>
        <dbReference type="ChEBI" id="CHEBI:50058"/>
        <dbReference type="ChEBI" id="CHEBI:57783"/>
        <dbReference type="ChEBI" id="CHEBI:58349"/>
        <dbReference type="EC" id="1.8.1.9"/>
    </reaction>
</comment>
<dbReference type="PRINTS" id="PR00469">
    <property type="entry name" value="PNDRDTASEII"/>
</dbReference>
<dbReference type="Proteomes" id="UP000021053">
    <property type="component" value="Unassembled WGS sequence"/>
</dbReference>
<evidence type="ECO:0000259" key="5">
    <source>
        <dbReference type="PROSITE" id="PS50042"/>
    </source>
</evidence>
<dbReference type="AlphaFoldDB" id="A0A011AJG8"/>
<dbReference type="SUPFAM" id="SSF51905">
    <property type="entry name" value="FAD/NAD(P)-binding domain"/>
    <property type="match status" value="1"/>
</dbReference>
<dbReference type="Gene3D" id="3.50.50.60">
    <property type="entry name" value="FAD/NAD(P)-binding domain"/>
    <property type="match status" value="2"/>
</dbReference>
<reference evidence="6 7" key="1">
    <citation type="submission" date="2013-07" db="EMBL/GenBank/DDBJ databases">
        <authorList>
            <consortium name="DOE Joint Genome Institute"/>
            <person name="Eisen J."/>
            <person name="Huntemann M."/>
            <person name="Han J."/>
            <person name="Chen A."/>
            <person name="Kyrpides N."/>
            <person name="Mavromatis K."/>
            <person name="Markowitz V."/>
            <person name="Palaniappan K."/>
            <person name="Ivanova N."/>
            <person name="Schaumberg A."/>
            <person name="Pati A."/>
            <person name="Liolios K."/>
            <person name="Nordberg H.P."/>
            <person name="Cantor M.N."/>
            <person name="Hua S.X."/>
            <person name="Woyke T."/>
        </authorList>
    </citation>
    <scope>NUCLEOTIDE SEQUENCE [LARGE SCALE GENOMIC DNA]</scope>
    <source>
        <strain evidence="6 7">DSM 44712</strain>
    </source>
</reference>
<comment type="caution">
    <text evidence="6">The sequence shown here is derived from an EMBL/GenBank/DDBJ whole genome shotgun (WGS) entry which is preliminary data.</text>
</comment>
<dbReference type="Gene3D" id="2.60.120.10">
    <property type="entry name" value="Jelly Rolls"/>
    <property type="match status" value="1"/>
</dbReference>
<evidence type="ECO:0000256" key="2">
    <source>
        <dbReference type="ARBA" id="ARBA00023002"/>
    </source>
</evidence>
<keyword evidence="7" id="KW-1185">Reference proteome</keyword>
<organism evidence="6 7">
    <name type="scientific">Cryptosporangium arvum DSM 44712</name>
    <dbReference type="NCBI Taxonomy" id="927661"/>
    <lineage>
        <taxon>Bacteria</taxon>
        <taxon>Bacillati</taxon>
        <taxon>Actinomycetota</taxon>
        <taxon>Actinomycetes</taxon>
        <taxon>Cryptosporangiales</taxon>
        <taxon>Cryptosporangiaceae</taxon>
        <taxon>Cryptosporangium</taxon>
    </lineage>
</organism>
<evidence type="ECO:0000256" key="3">
    <source>
        <dbReference type="ARBA" id="ARBA00048132"/>
    </source>
</evidence>
<dbReference type="RefSeq" id="WP_035851770.1">
    <property type="nucleotide sequence ID" value="NZ_KK073874.1"/>
</dbReference>
<feature type="domain" description="Cyclic nucleotide-binding" evidence="5">
    <location>
        <begin position="17"/>
        <end position="137"/>
    </location>
</feature>
<dbReference type="SUPFAM" id="SSF51206">
    <property type="entry name" value="cAMP-binding domain-like"/>
    <property type="match status" value="1"/>
</dbReference>
<evidence type="ECO:0000313" key="6">
    <source>
        <dbReference type="EMBL" id="EXG82161.1"/>
    </source>
</evidence>
<dbReference type="CDD" id="cd00038">
    <property type="entry name" value="CAP_ED"/>
    <property type="match status" value="1"/>
</dbReference>
<proteinExistence type="predicted"/>
<dbReference type="InterPro" id="IPR023753">
    <property type="entry name" value="FAD/NAD-binding_dom"/>
</dbReference>
<dbReference type="SMART" id="SM00100">
    <property type="entry name" value="cNMP"/>
    <property type="match status" value="1"/>
</dbReference>
<dbReference type="GO" id="GO:0004791">
    <property type="term" value="F:thioredoxin-disulfide reductase (NADPH) activity"/>
    <property type="evidence" value="ECO:0007669"/>
    <property type="project" value="UniProtKB-EC"/>
</dbReference>
<name>A0A011AJG8_9ACTN</name>
<dbReference type="EMBL" id="JFBT01000001">
    <property type="protein sequence ID" value="EXG82161.1"/>
    <property type="molecule type" value="Genomic_DNA"/>
</dbReference>
<dbReference type="InterPro" id="IPR000595">
    <property type="entry name" value="cNMP-bd_dom"/>
</dbReference>
<evidence type="ECO:0000256" key="1">
    <source>
        <dbReference type="ARBA" id="ARBA00022630"/>
    </source>
</evidence>
<dbReference type="InterPro" id="IPR018490">
    <property type="entry name" value="cNMP-bd_dom_sf"/>
</dbReference>
<protein>
    <submittedName>
        <fullName evidence="6">Thioredoxin reductase</fullName>
    </submittedName>
</protein>
<evidence type="ECO:0000313" key="7">
    <source>
        <dbReference type="Proteomes" id="UP000021053"/>
    </source>
</evidence>
<dbReference type="PATRIC" id="fig|927661.3.peg.3263"/>
<accession>A0A011AJG8</accession>
<dbReference type="InterPro" id="IPR014710">
    <property type="entry name" value="RmlC-like_jellyroll"/>
</dbReference>
<gene>
    <name evidence="6" type="ORF">CryarDRAFT_3306</name>
</gene>
<dbReference type="PRINTS" id="PR00368">
    <property type="entry name" value="FADPNR"/>
</dbReference>
<feature type="region of interest" description="Disordered" evidence="4">
    <location>
        <begin position="1"/>
        <end position="20"/>
    </location>
</feature>